<evidence type="ECO:0000313" key="2">
    <source>
        <dbReference type="Proteomes" id="UP000321954"/>
    </source>
</evidence>
<evidence type="ECO:0000313" key="1">
    <source>
        <dbReference type="EMBL" id="QED38994.1"/>
    </source>
</evidence>
<sequence>MENIKWSEKDQLKKFNDWIILPTNENVDVIKIISLNLNSETKTDYLLDLNSDQTGSIWKVQDSKPESMEIPAEMKIDTIINKKIFIKYTLNHKNESIEDFTTLIIEYEKEEESGFHIFKTIQKID</sequence>
<dbReference type="AlphaFoldDB" id="A0A5B8YMN0"/>
<accession>A0A5B8YMN0</accession>
<organism evidence="1 2">
    <name type="scientific">Antarcticibacterium arcticum</name>
    <dbReference type="NCBI Taxonomy" id="2585771"/>
    <lineage>
        <taxon>Bacteria</taxon>
        <taxon>Pseudomonadati</taxon>
        <taxon>Bacteroidota</taxon>
        <taxon>Flavobacteriia</taxon>
        <taxon>Flavobacteriales</taxon>
        <taxon>Flavobacteriaceae</taxon>
        <taxon>Antarcticibacterium</taxon>
    </lineage>
</organism>
<reference evidence="1 2" key="1">
    <citation type="submission" date="2019-08" db="EMBL/GenBank/DDBJ databases">
        <title>Antarcticibacterium arcticum sp. nov., a bacterium isolated from marine sediment of the Canadian Beaufort Sea.</title>
        <authorList>
            <person name="Lee Y.M."/>
            <person name="Baek K."/>
            <person name="Lee D.-H."/>
            <person name="Shin S.C."/>
            <person name="Jin Y.K."/>
            <person name="Park Y."/>
        </authorList>
    </citation>
    <scope>NUCLEOTIDE SEQUENCE [LARGE SCALE GENOMIC DNA]</scope>
    <source>
        <strain evidence="1 2">PAMC 28998</strain>
    </source>
</reference>
<protein>
    <submittedName>
        <fullName evidence="1">Uncharacterized protein</fullName>
    </submittedName>
</protein>
<gene>
    <name evidence="1" type="ORF">FK178_15280</name>
</gene>
<proteinExistence type="predicted"/>
<dbReference type="EMBL" id="CP042476">
    <property type="protein sequence ID" value="QED38994.1"/>
    <property type="molecule type" value="Genomic_DNA"/>
</dbReference>
<keyword evidence="2" id="KW-1185">Reference proteome</keyword>
<name>A0A5B8YMN0_9FLAO</name>
<dbReference type="RefSeq" id="WP_146837250.1">
    <property type="nucleotide sequence ID" value="NZ_CP042476.1"/>
</dbReference>
<dbReference type="Proteomes" id="UP000321954">
    <property type="component" value="Chromosome"/>
</dbReference>
<dbReference type="KEGG" id="anp:FK178_15280"/>